<organism evidence="1">
    <name type="scientific">hydrothermal vent metagenome</name>
    <dbReference type="NCBI Taxonomy" id="652676"/>
    <lineage>
        <taxon>unclassified sequences</taxon>
        <taxon>metagenomes</taxon>
        <taxon>ecological metagenomes</taxon>
    </lineage>
</organism>
<reference evidence="1" key="1">
    <citation type="submission" date="2018-06" db="EMBL/GenBank/DDBJ databases">
        <authorList>
            <person name="Zhirakovskaya E."/>
        </authorList>
    </citation>
    <scope>NUCLEOTIDE SEQUENCE</scope>
</reference>
<keyword evidence="1" id="KW-0032">Aminotransferase</keyword>
<gene>
    <name evidence="1" type="ORF">MNBD_BACTEROID01-2956</name>
</gene>
<accession>A0A3B0U7D4</accession>
<evidence type="ECO:0000313" key="1">
    <source>
        <dbReference type="EMBL" id="VAW24303.1"/>
    </source>
</evidence>
<dbReference type="EC" id="5.4.3.8" evidence="1"/>
<sequence length="23" mass="2558">MQFTKSIEAFQKAQEFIPGGVNS</sequence>
<keyword evidence="1" id="KW-0413">Isomerase</keyword>
<keyword evidence="1" id="KW-0808">Transferase</keyword>
<proteinExistence type="predicted"/>
<dbReference type="GO" id="GO:0008483">
    <property type="term" value="F:transaminase activity"/>
    <property type="evidence" value="ECO:0007669"/>
    <property type="project" value="UniProtKB-KW"/>
</dbReference>
<dbReference type="AlphaFoldDB" id="A0A3B0U7D4"/>
<feature type="non-terminal residue" evidence="1">
    <location>
        <position position="23"/>
    </location>
</feature>
<dbReference type="GO" id="GO:0042286">
    <property type="term" value="F:glutamate-1-semialdehyde 2,1-aminomutase activity"/>
    <property type="evidence" value="ECO:0007669"/>
    <property type="project" value="UniProtKB-EC"/>
</dbReference>
<dbReference type="EMBL" id="UOEP01000209">
    <property type="protein sequence ID" value="VAW24303.1"/>
    <property type="molecule type" value="Genomic_DNA"/>
</dbReference>
<name>A0A3B0U7D4_9ZZZZ</name>
<protein>
    <submittedName>
        <fullName evidence="1">Glutamate-1-semialdehyde aminotransferase</fullName>
        <ecNumber evidence="1">5.4.3.8</ecNumber>
    </submittedName>
</protein>